<dbReference type="InterPro" id="IPR012902">
    <property type="entry name" value="N_methyl_site"/>
</dbReference>
<reference evidence="2 3" key="1">
    <citation type="journal article" date="2019" name="Int. J. Syst. Evol. Microbiol.">
        <title>The Global Catalogue of Microorganisms (GCM) 10K type strain sequencing project: providing services to taxonomists for standard genome sequencing and annotation.</title>
        <authorList>
            <consortium name="The Broad Institute Genomics Platform"/>
            <consortium name="The Broad Institute Genome Sequencing Center for Infectious Disease"/>
            <person name="Wu L."/>
            <person name="Ma J."/>
        </authorList>
    </citation>
    <scope>NUCLEOTIDE SEQUENCE [LARGE SCALE GENOMIC DNA]</scope>
    <source>
        <strain evidence="2 3">JCM 15608</strain>
    </source>
</reference>
<evidence type="ECO:0000313" key="2">
    <source>
        <dbReference type="EMBL" id="GAA0811853.1"/>
    </source>
</evidence>
<dbReference type="Proteomes" id="UP001500021">
    <property type="component" value="Unassembled WGS sequence"/>
</dbReference>
<feature type="transmembrane region" description="Helical" evidence="1">
    <location>
        <begin position="25"/>
        <end position="48"/>
    </location>
</feature>
<proteinExistence type="predicted"/>
<keyword evidence="3" id="KW-1185">Reference proteome</keyword>
<keyword evidence="1" id="KW-1133">Transmembrane helix</keyword>
<dbReference type="InterPro" id="IPR045584">
    <property type="entry name" value="Pilin-like"/>
</dbReference>
<sequence>MAMFNVAKARVKANRNHIKHKNNGFTLMELIIVIIILGVMSVGIGGFITLSTQTYVNVTERDELTSSARFAIERLNREIRNAVPNSIRVAVDNSTNPTKQCLEFVPIVASTVYTKLAVIPDAPVNNLTVIPFLTLKNANYVCNSCGDRVIVYPLSPEDVYQNHNDNISKVFAIASYLDPVINLTAGNVNFAEYSPTSRAFIFNEPVSYCVEHGVLNRYSSYNFNHNQELPPNSNILNGSYSLMAQNVFFNKNNLPFTVLPASLQRNAVVQIKLNFTRDTETVIFDHAIHINNIP</sequence>
<keyword evidence="1" id="KW-0812">Transmembrane</keyword>
<organism evidence="2 3">
    <name type="scientific">Colwellia asteriadis</name>
    <dbReference type="NCBI Taxonomy" id="517723"/>
    <lineage>
        <taxon>Bacteria</taxon>
        <taxon>Pseudomonadati</taxon>
        <taxon>Pseudomonadota</taxon>
        <taxon>Gammaproteobacteria</taxon>
        <taxon>Alteromonadales</taxon>
        <taxon>Colwelliaceae</taxon>
        <taxon>Colwellia</taxon>
    </lineage>
</organism>
<dbReference type="EMBL" id="BAAAFA010000001">
    <property type="protein sequence ID" value="GAA0811853.1"/>
    <property type="molecule type" value="Genomic_DNA"/>
</dbReference>
<gene>
    <name evidence="2" type="ORF">GCM10009111_04920</name>
</gene>
<comment type="caution">
    <text evidence="2">The sequence shown here is derived from an EMBL/GenBank/DDBJ whole genome shotgun (WGS) entry which is preliminary data.</text>
</comment>
<dbReference type="NCBIfam" id="TIGR02532">
    <property type="entry name" value="IV_pilin_GFxxxE"/>
    <property type="match status" value="1"/>
</dbReference>
<dbReference type="SUPFAM" id="SSF54523">
    <property type="entry name" value="Pili subunits"/>
    <property type="match status" value="1"/>
</dbReference>
<dbReference type="Pfam" id="PF07963">
    <property type="entry name" value="N_methyl"/>
    <property type="match status" value="1"/>
</dbReference>
<keyword evidence="1" id="KW-0472">Membrane</keyword>
<name>A0ABN1L3C2_9GAMM</name>
<dbReference type="RefSeq" id="WP_343814580.1">
    <property type="nucleotide sequence ID" value="NZ_BAAAFA010000001.1"/>
</dbReference>
<protein>
    <submittedName>
        <fullName evidence="2">Type II secretion system protein</fullName>
    </submittedName>
</protein>
<evidence type="ECO:0000313" key="3">
    <source>
        <dbReference type="Proteomes" id="UP001500021"/>
    </source>
</evidence>
<accession>A0ABN1L3C2</accession>
<evidence type="ECO:0000256" key="1">
    <source>
        <dbReference type="SAM" id="Phobius"/>
    </source>
</evidence>